<name>A7TDH8_NEMVE</name>
<reference evidence="1 2" key="1">
    <citation type="journal article" date="2007" name="Science">
        <title>Sea anemone genome reveals ancestral eumetazoan gene repertoire and genomic organization.</title>
        <authorList>
            <person name="Putnam N.H."/>
            <person name="Srivastava M."/>
            <person name="Hellsten U."/>
            <person name="Dirks B."/>
            <person name="Chapman J."/>
            <person name="Salamov A."/>
            <person name="Terry A."/>
            <person name="Shapiro H."/>
            <person name="Lindquist E."/>
            <person name="Kapitonov V.V."/>
            <person name="Jurka J."/>
            <person name="Genikhovich G."/>
            <person name="Grigoriev I.V."/>
            <person name="Lucas S.M."/>
            <person name="Steele R.E."/>
            <person name="Finnerty J.R."/>
            <person name="Technau U."/>
            <person name="Martindale M.Q."/>
            <person name="Rokhsar D.S."/>
        </authorList>
    </citation>
    <scope>NUCLEOTIDE SEQUENCE [LARGE SCALE GENOMIC DNA]</scope>
    <source>
        <strain evidence="2">CH2 X CH6</strain>
    </source>
</reference>
<protein>
    <submittedName>
        <fullName evidence="1">Uncharacterized protein</fullName>
    </submittedName>
</protein>
<sequence length="259" mass="29741">MVKASKEDIIKLLIKFPDSRTLGFPSDDDKPYSSVELARVFGSFAKDHPHRAKEIMISLSNDHSYAVGFALEAFAKANMGLKFILDAIEELEKRNIISFSIRQDAAKAIKDTVTEADPLPDIWCEKLASWLEVHDAKKDDIEGNEADPEPKKIESILWDRYKMHSVPNGNFSILQAITYGYLTREQPDYKSWCKAIKEHIPKKDDISIWETLFIFHFRYAFNNCEESDAVEIIDLLLEYYPNIISSDAFAFTIAQAIHW</sequence>
<feature type="non-terminal residue" evidence="1">
    <location>
        <position position="259"/>
    </location>
</feature>
<organism evidence="1 2">
    <name type="scientific">Nematostella vectensis</name>
    <name type="common">Starlet sea anemone</name>
    <dbReference type="NCBI Taxonomy" id="45351"/>
    <lineage>
        <taxon>Eukaryota</taxon>
        <taxon>Metazoa</taxon>
        <taxon>Cnidaria</taxon>
        <taxon>Anthozoa</taxon>
        <taxon>Hexacorallia</taxon>
        <taxon>Actiniaria</taxon>
        <taxon>Edwardsiidae</taxon>
        <taxon>Nematostella</taxon>
    </lineage>
</organism>
<evidence type="ECO:0000313" key="1">
    <source>
        <dbReference type="EMBL" id="EDO25864.1"/>
    </source>
</evidence>
<dbReference type="AlphaFoldDB" id="A7TDH8"/>
<gene>
    <name evidence="1" type="ORF">NEMVEDRAFT_v1g225634</name>
</gene>
<proteinExistence type="predicted"/>
<dbReference type="EMBL" id="DS477879">
    <property type="protein sequence ID" value="EDO25864.1"/>
    <property type="molecule type" value="Genomic_DNA"/>
</dbReference>
<accession>A7TDH8</accession>
<evidence type="ECO:0000313" key="2">
    <source>
        <dbReference type="Proteomes" id="UP000001593"/>
    </source>
</evidence>
<dbReference type="InParanoid" id="A7TDH8"/>
<dbReference type="Proteomes" id="UP000001593">
    <property type="component" value="Unassembled WGS sequence"/>
</dbReference>
<keyword evidence="2" id="KW-1185">Reference proteome</keyword>
<dbReference type="HOGENOM" id="CLU_1075954_0_0_1"/>